<gene>
    <name evidence="4 8" type="primary">rplO</name>
    <name evidence="8" type="ORF">OCH7691_01704</name>
</gene>
<dbReference type="SUPFAM" id="SSF52080">
    <property type="entry name" value="Ribosomal proteins L15p and L18e"/>
    <property type="match status" value="1"/>
</dbReference>
<feature type="compositionally biased region" description="Basic residues" evidence="6">
    <location>
        <begin position="30"/>
        <end position="39"/>
    </location>
</feature>
<evidence type="ECO:0000256" key="4">
    <source>
        <dbReference type="HAMAP-Rule" id="MF_01341"/>
    </source>
</evidence>
<dbReference type="GO" id="GO:0022625">
    <property type="term" value="C:cytosolic large ribosomal subunit"/>
    <property type="evidence" value="ECO:0007669"/>
    <property type="project" value="TreeGrafter"/>
</dbReference>
<keyword evidence="4" id="KW-0699">rRNA-binding</keyword>
<evidence type="ECO:0000256" key="6">
    <source>
        <dbReference type="SAM" id="MobiDB-lite"/>
    </source>
</evidence>
<comment type="subunit">
    <text evidence="4">Part of the 50S ribosomal subunit.</text>
</comment>
<dbReference type="GO" id="GO:0006412">
    <property type="term" value="P:translation"/>
    <property type="evidence" value="ECO:0007669"/>
    <property type="project" value="UniProtKB-UniRule"/>
</dbReference>
<dbReference type="OrthoDB" id="9810293at2"/>
<dbReference type="InterPro" id="IPR005749">
    <property type="entry name" value="Ribosomal_uL15_bac-type"/>
</dbReference>
<comment type="function">
    <text evidence="4">Binds to the 23S rRNA.</text>
</comment>
<dbReference type="NCBIfam" id="TIGR01071">
    <property type="entry name" value="rplO_bact"/>
    <property type="match status" value="1"/>
</dbReference>
<proteinExistence type="inferred from homology"/>
<dbReference type="HAMAP" id="MF_01341">
    <property type="entry name" value="Ribosomal_uL15"/>
    <property type="match status" value="1"/>
</dbReference>
<dbReference type="Gene3D" id="3.100.10.10">
    <property type="match status" value="1"/>
</dbReference>
<evidence type="ECO:0000259" key="7">
    <source>
        <dbReference type="Pfam" id="PF00828"/>
    </source>
</evidence>
<evidence type="ECO:0000256" key="5">
    <source>
        <dbReference type="RuleBase" id="RU003888"/>
    </source>
</evidence>
<dbReference type="AlphaFoldDB" id="A0A1Y5SLE1"/>
<dbReference type="InterPro" id="IPR030878">
    <property type="entry name" value="Ribosomal_uL15"/>
</dbReference>
<evidence type="ECO:0000256" key="3">
    <source>
        <dbReference type="ARBA" id="ARBA00023274"/>
    </source>
</evidence>
<feature type="region of interest" description="Disordered" evidence="6">
    <location>
        <begin position="1"/>
        <end position="41"/>
    </location>
</feature>
<dbReference type="InterPro" id="IPR001196">
    <property type="entry name" value="Ribosomal_uL15_CS"/>
</dbReference>
<evidence type="ECO:0000256" key="1">
    <source>
        <dbReference type="ARBA" id="ARBA00007320"/>
    </source>
</evidence>
<dbReference type="InParanoid" id="A0A1Y5SLE1"/>
<dbReference type="FunCoup" id="A0A1Y5SLE1">
    <property type="interactions" value="676"/>
</dbReference>
<sequence length="166" mass="17173">MRLNELNDNPGARKGRIRVGRGIGSGKGKTAGKGHKGQKARSGVAIKGFEGGQMPLHRRLPKRGFNNIFAKQFALLNLGKLQAAIESGKLDSKKPITVTMLQEAGVVRRTRDGVRLLAKGELSAKVTVAVNGASKAAVAAVEKAGGSVEIVAARPAAAEEATGGEA</sequence>
<dbReference type="Proteomes" id="UP000193200">
    <property type="component" value="Unassembled WGS sequence"/>
</dbReference>
<dbReference type="PANTHER" id="PTHR12934">
    <property type="entry name" value="50S RIBOSOMAL PROTEIN L15"/>
    <property type="match status" value="1"/>
</dbReference>
<protein>
    <recommendedName>
        <fullName evidence="4">Large ribosomal subunit protein uL15</fullName>
    </recommendedName>
</protein>
<dbReference type="GO" id="GO:0019843">
    <property type="term" value="F:rRNA binding"/>
    <property type="evidence" value="ECO:0007669"/>
    <property type="project" value="UniProtKB-UniRule"/>
</dbReference>
<keyword evidence="9" id="KW-1185">Reference proteome</keyword>
<evidence type="ECO:0000313" key="9">
    <source>
        <dbReference type="Proteomes" id="UP000193200"/>
    </source>
</evidence>
<feature type="domain" description="Large ribosomal subunit protein uL15/eL18" evidence="7">
    <location>
        <begin position="76"/>
        <end position="149"/>
    </location>
</feature>
<dbReference type="RefSeq" id="WP_085882905.1">
    <property type="nucleotide sequence ID" value="NZ_FWFR01000001.1"/>
</dbReference>
<dbReference type="InterPro" id="IPR036227">
    <property type="entry name" value="Ribosomal_uL15/eL18_sf"/>
</dbReference>
<accession>A0A1Y5SLE1</accession>
<keyword evidence="3 4" id="KW-0687">Ribonucleoprotein</keyword>
<organism evidence="8 9">
    <name type="scientific">Oceanibacterium hippocampi</name>
    <dbReference type="NCBI Taxonomy" id="745714"/>
    <lineage>
        <taxon>Bacteria</taxon>
        <taxon>Pseudomonadati</taxon>
        <taxon>Pseudomonadota</taxon>
        <taxon>Alphaproteobacteria</taxon>
        <taxon>Sneathiellales</taxon>
        <taxon>Sneathiellaceae</taxon>
        <taxon>Oceanibacterium</taxon>
    </lineage>
</organism>
<evidence type="ECO:0000256" key="2">
    <source>
        <dbReference type="ARBA" id="ARBA00022980"/>
    </source>
</evidence>
<reference evidence="8 9" key="1">
    <citation type="submission" date="2017-03" db="EMBL/GenBank/DDBJ databases">
        <authorList>
            <person name="Afonso C.L."/>
            <person name="Miller P.J."/>
            <person name="Scott M.A."/>
            <person name="Spackman E."/>
            <person name="Goraichik I."/>
            <person name="Dimitrov K.M."/>
            <person name="Suarez D.L."/>
            <person name="Swayne D.E."/>
        </authorList>
    </citation>
    <scope>NUCLEOTIDE SEQUENCE [LARGE SCALE GENOMIC DNA]</scope>
    <source>
        <strain evidence="8 9">CECT 7691</strain>
    </source>
</reference>
<dbReference type="PROSITE" id="PS00475">
    <property type="entry name" value="RIBOSOMAL_L15"/>
    <property type="match status" value="1"/>
</dbReference>
<name>A0A1Y5SLE1_9PROT</name>
<dbReference type="GO" id="GO:0003735">
    <property type="term" value="F:structural constituent of ribosome"/>
    <property type="evidence" value="ECO:0007669"/>
    <property type="project" value="InterPro"/>
</dbReference>
<comment type="similarity">
    <text evidence="1 4 5">Belongs to the universal ribosomal protein uL15 family.</text>
</comment>
<keyword evidence="2 4" id="KW-0689">Ribosomal protein</keyword>
<keyword evidence="4" id="KW-0694">RNA-binding</keyword>
<dbReference type="InterPro" id="IPR021131">
    <property type="entry name" value="Ribosomal_uL15/eL18"/>
</dbReference>
<dbReference type="PANTHER" id="PTHR12934:SF11">
    <property type="entry name" value="LARGE RIBOSOMAL SUBUNIT PROTEIN UL15M"/>
    <property type="match status" value="1"/>
</dbReference>
<dbReference type="EMBL" id="FWFR01000001">
    <property type="protein sequence ID" value="SLN40371.1"/>
    <property type="molecule type" value="Genomic_DNA"/>
</dbReference>
<dbReference type="Pfam" id="PF00828">
    <property type="entry name" value="Ribosomal_L27A"/>
    <property type="match status" value="1"/>
</dbReference>
<evidence type="ECO:0000313" key="8">
    <source>
        <dbReference type="EMBL" id="SLN40371.1"/>
    </source>
</evidence>